<name>A0A069ZZM0_CHLMR</name>
<gene>
    <name evidence="2" type="ORF">BD36_03360</name>
</gene>
<feature type="signal peptide" evidence="1">
    <location>
        <begin position="1"/>
        <end position="18"/>
    </location>
</feature>
<protein>
    <submittedName>
        <fullName evidence="2">PBS lyase</fullName>
    </submittedName>
</protein>
<dbReference type="RefSeq" id="WP_010231057.1">
    <property type="nucleotide sequence ID" value="NZ_CP007217.1"/>
</dbReference>
<dbReference type="KEGG" id="cmg:NC81_03180"/>
<dbReference type="AlphaFoldDB" id="A0A069ZZM0"/>
<dbReference type="STRING" id="83560.NC80_03165"/>
<dbReference type="PROSITE" id="PS51257">
    <property type="entry name" value="PROKAR_LIPOPROTEIN"/>
    <property type="match status" value="1"/>
</dbReference>
<evidence type="ECO:0000313" key="3">
    <source>
        <dbReference type="Proteomes" id="UP000260363"/>
    </source>
</evidence>
<keyword evidence="2" id="KW-0456">Lyase</keyword>
<organism evidence="2 3">
    <name type="scientific">Chlamydia muridarum</name>
    <dbReference type="NCBI Taxonomy" id="83560"/>
    <lineage>
        <taxon>Bacteria</taxon>
        <taxon>Pseudomonadati</taxon>
        <taxon>Chlamydiota</taxon>
        <taxon>Chlamydiia</taxon>
        <taxon>Chlamydiales</taxon>
        <taxon>Chlamydiaceae</taxon>
        <taxon>Chlamydia/Chlamydophila group</taxon>
        <taxon>Chlamydia</taxon>
    </lineage>
</organism>
<dbReference type="OMA" id="PYLRYQV"/>
<dbReference type="GeneID" id="1245989"/>
<proteinExistence type="predicted"/>
<evidence type="ECO:0000256" key="1">
    <source>
        <dbReference type="SAM" id="SignalP"/>
    </source>
</evidence>
<dbReference type="InterPro" id="IPR011989">
    <property type="entry name" value="ARM-like"/>
</dbReference>
<accession>A0A069ZZM0</accession>
<dbReference type="Gene3D" id="1.25.10.10">
    <property type="entry name" value="Leucine-rich Repeat Variant"/>
    <property type="match status" value="2"/>
</dbReference>
<reference evidence="2 3" key="1">
    <citation type="submission" date="2014-02" db="EMBL/GenBank/DDBJ databases">
        <authorList>
            <person name="Chen C."/>
            <person name="Conrad T.A."/>
            <person name="Zhou Z."/>
            <person name="Lai Z."/>
            <person name="Zhong G."/>
        </authorList>
    </citation>
    <scope>NUCLEOTIDE SEQUENCE [LARGE SCALE GENOMIC DNA]</scope>
    <source>
        <strain evidence="2 3">Nigg3-28</strain>
    </source>
</reference>
<dbReference type="GO" id="GO:0016829">
    <property type="term" value="F:lyase activity"/>
    <property type="evidence" value="ECO:0007669"/>
    <property type="project" value="UniProtKB-KW"/>
</dbReference>
<dbReference type="PATRIC" id="fig|83560.10.peg.645"/>
<dbReference type="EMBL" id="CP007217">
    <property type="protein sequence ID" value="AJR10700.1"/>
    <property type="molecule type" value="Genomic_DNA"/>
</dbReference>
<feature type="chain" id="PRO_5007372691" evidence="1">
    <location>
        <begin position="19"/>
        <end position="566"/>
    </location>
</feature>
<sequence>MGLSRLILFGLLSLPLSASCDFPPSVSQKILFLCQKSIPQALESYLEASTTYQQHNFSILRLIAKSYLQQSLFSEDAYVRKSAIIGAGLSGSSETLDLLSESIETQDLYEQLLILNAAGNQLGKTSDRLLFKGLTAPHPIIRLEAAYRLACMKNSKVSDYLYSFIHQLPEEIQNLAATIFLQLETEEADAYVHRLLSSPNSLTRNYMAYLIGEYQQRRFLPTLRSLLTSAAPLDQEGSLYAIGKLEDASSYPKIKALSSKSNPEVALAAAQTLLFLGKEDEALPILTTFCQQELPRAIYTSRFLSLEKGEELLLPIFCKAIKEEIKLNAALALVHLGSVNHLVLSYLTEFLENKILHRIFLPTHSIGKATQFWKECTALPLLSPEEKARALAMYRAAEDTILSSLLKLPNNAYLPYLERILTSQKTPLAAKAIAFLSVTAHPQALSLVSKAALTPGDPIIRAYANLALYTMTQDPEKKALLYQYAEQLIGDTILFTDEENPLPSPHSSYLRYQVSPETRSQLMLTILETLVSSKTDEDIRVFLSLMKKTHYKNIPILSGLLMRIVE</sequence>
<dbReference type="SUPFAM" id="SSF48371">
    <property type="entry name" value="ARM repeat"/>
    <property type="match status" value="1"/>
</dbReference>
<keyword evidence="1" id="KW-0732">Signal</keyword>
<dbReference type="InterPro" id="IPR016024">
    <property type="entry name" value="ARM-type_fold"/>
</dbReference>
<dbReference type="Proteomes" id="UP000260363">
    <property type="component" value="Chromosome"/>
</dbReference>
<dbReference type="KEGG" id="cmm:NC80_03165"/>
<dbReference type="KEGG" id="cmx:DNC_03185"/>
<evidence type="ECO:0000313" key="2">
    <source>
        <dbReference type="EMBL" id="AJR10700.1"/>
    </source>
</evidence>